<keyword evidence="8" id="KW-1185">Reference proteome</keyword>
<dbReference type="Pfam" id="PF07584">
    <property type="entry name" value="BatA"/>
    <property type="match status" value="1"/>
</dbReference>
<dbReference type="Proteomes" id="UP000237846">
    <property type="component" value="Unassembled WGS sequence"/>
</dbReference>
<evidence type="ECO:0000259" key="6">
    <source>
        <dbReference type="PROSITE" id="PS50234"/>
    </source>
</evidence>
<keyword evidence="2 5" id="KW-0812">Transmembrane</keyword>
<keyword evidence="3 5" id="KW-1133">Transmembrane helix</keyword>
<name>A0A2T0PTT8_9ACTN</name>
<feature type="domain" description="VWFA" evidence="6">
    <location>
        <begin position="103"/>
        <end position="291"/>
    </location>
</feature>
<dbReference type="PROSITE" id="PS50234">
    <property type="entry name" value="VWFA"/>
    <property type="match status" value="1"/>
</dbReference>
<evidence type="ECO:0000313" key="7">
    <source>
        <dbReference type="EMBL" id="PRX92311.1"/>
    </source>
</evidence>
<comment type="caution">
    <text evidence="7">The sequence shown here is derived from an EMBL/GenBank/DDBJ whole genome shotgun (WGS) entry which is preliminary data.</text>
</comment>
<accession>A0A2T0PTT8</accession>
<dbReference type="PANTHER" id="PTHR22550:SF5">
    <property type="entry name" value="LEUCINE ZIPPER PROTEIN 4"/>
    <property type="match status" value="1"/>
</dbReference>
<dbReference type="Pfam" id="PF13519">
    <property type="entry name" value="VWA_2"/>
    <property type="match status" value="1"/>
</dbReference>
<dbReference type="InterPro" id="IPR024163">
    <property type="entry name" value="Aerotolerance_reg_N"/>
</dbReference>
<dbReference type="AlphaFoldDB" id="A0A2T0PTT8"/>
<dbReference type="InterPro" id="IPR002035">
    <property type="entry name" value="VWF_A"/>
</dbReference>
<dbReference type="Gene3D" id="3.40.50.410">
    <property type="entry name" value="von Willebrand factor, type A domain"/>
    <property type="match status" value="1"/>
</dbReference>
<feature type="transmembrane region" description="Helical" evidence="5">
    <location>
        <begin position="308"/>
        <end position="327"/>
    </location>
</feature>
<evidence type="ECO:0000256" key="3">
    <source>
        <dbReference type="ARBA" id="ARBA00022989"/>
    </source>
</evidence>
<dbReference type="EMBL" id="PVZC01000010">
    <property type="protein sequence ID" value="PRX92311.1"/>
    <property type="molecule type" value="Genomic_DNA"/>
</dbReference>
<keyword evidence="1" id="KW-1003">Cell membrane</keyword>
<feature type="transmembrane region" description="Helical" evidence="5">
    <location>
        <begin position="23"/>
        <end position="41"/>
    </location>
</feature>
<reference evidence="7 8" key="1">
    <citation type="submission" date="2018-03" db="EMBL/GenBank/DDBJ databases">
        <title>Genomic Encyclopedia of Archaeal and Bacterial Type Strains, Phase II (KMG-II): from individual species to whole genera.</title>
        <authorList>
            <person name="Goeker M."/>
        </authorList>
    </citation>
    <scope>NUCLEOTIDE SEQUENCE [LARGE SCALE GENOMIC DNA]</scope>
    <source>
        <strain evidence="7 8">DSM 45601</strain>
    </source>
</reference>
<evidence type="ECO:0000256" key="1">
    <source>
        <dbReference type="ARBA" id="ARBA00022475"/>
    </source>
</evidence>
<evidence type="ECO:0000256" key="4">
    <source>
        <dbReference type="ARBA" id="ARBA00023136"/>
    </source>
</evidence>
<sequence>MTPTTTPPPTTGEEPAMTFLEPGRLWLLALLLILIGTYLYLQTRRRSYALRFTNLSLLDQVAPKRPAWRRHIPAALFLLTIAALIVGTAQPSVPVQVPRERATIMVAIDVSNSMDATDVSPNRFDAAKDAAQNFIDQLPPRFNVGLVAFDGTARIINSPTDDRAAVQASIENLRVGPATAIGEAVFASLQAIQTFDEQAQTDPPPAAIVLLSDGENTAGRPIPMAIRAAQDAETPVSTIAFGTDHGYIELDDVAMPVRVNREALASIAERTGGTAHEAESATELHSVYADIGTSLGYETEQQDVTARLVWIALILALATATTSLLWFQRIP</sequence>
<gene>
    <name evidence="7" type="ORF">CLV72_11071</name>
</gene>
<proteinExistence type="predicted"/>
<evidence type="ECO:0000313" key="8">
    <source>
        <dbReference type="Proteomes" id="UP000237846"/>
    </source>
</evidence>
<organism evidence="7 8">
    <name type="scientific">Allonocardiopsis opalescens</name>
    <dbReference type="NCBI Taxonomy" id="1144618"/>
    <lineage>
        <taxon>Bacteria</taxon>
        <taxon>Bacillati</taxon>
        <taxon>Actinomycetota</taxon>
        <taxon>Actinomycetes</taxon>
        <taxon>Streptosporangiales</taxon>
        <taxon>Allonocardiopsis</taxon>
    </lineage>
</organism>
<dbReference type="PANTHER" id="PTHR22550">
    <property type="entry name" value="SPORE GERMINATION PROTEIN"/>
    <property type="match status" value="1"/>
</dbReference>
<dbReference type="InterPro" id="IPR036465">
    <property type="entry name" value="vWFA_dom_sf"/>
</dbReference>
<evidence type="ECO:0000256" key="5">
    <source>
        <dbReference type="SAM" id="Phobius"/>
    </source>
</evidence>
<dbReference type="InterPro" id="IPR050768">
    <property type="entry name" value="UPF0353/GerABKA_families"/>
</dbReference>
<evidence type="ECO:0000256" key="2">
    <source>
        <dbReference type="ARBA" id="ARBA00022692"/>
    </source>
</evidence>
<protein>
    <submittedName>
        <fullName evidence="7">Ca-activated chloride channel family protein</fullName>
    </submittedName>
</protein>
<dbReference type="SMART" id="SM00327">
    <property type="entry name" value="VWA"/>
    <property type="match status" value="1"/>
</dbReference>
<dbReference type="SUPFAM" id="SSF53300">
    <property type="entry name" value="vWA-like"/>
    <property type="match status" value="1"/>
</dbReference>
<keyword evidence="4 5" id="KW-0472">Membrane</keyword>